<dbReference type="RefSeq" id="WP_220399897.1">
    <property type="nucleotide sequence ID" value="NZ_QSHQ01000036.1"/>
</dbReference>
<feature type="non-terminal residue" evidence="1">
    <location>
        <position position="1"/>
    </location>
</feature>
<name>A0A413ZNF9_BACSE</name>
<sequence length="74" mass="8309">KITIYKFTPQVFTLTRKKQLPPAKKKSAYCPILFGLLINGKRSDTASCTAPPCQYMKKQIPTIAHNGPYSQSCF</sequence>
<organism evidence="1 2">
    <name type="scientific">Bacteroides stercoris</name>
    <dbReference type="NCBI Taxonomy" id="46506"/>
    <lineage>
        <taxon>Bacteria</taxon>
        <taxon>Pseudomonadati</taxon>
        <taxon>Bacteroidota</taxon>
        <taxon>Bacteroidia</taxon>
        <taxon>Bacteroidales</taxon>
        <taxon>Bacteroidaceae</taxon>
        <taxon>Bacteroides</taxon>
    </lineage>
</organism>
<dbReference type="Proteomes" id="UP000285305">
    <property type="component" value="Unassembled WGS sequence"/>
</dbReference>
<evidence type="ECO:0000313" key="1">
    <source>
        <dbReference type="EMBL" id="RHC26822.1"/>
    </source>
</evidence>
<accession>A0A413ZNF9</accession>
<dbReference type="EMBL" id="QSHQ01000036">
    <property type="protein sequence ID" value="RHC26822.1"/>
    <property type="molecule type" value="Genomic_DNA"/>
</dbReference>
<proteinExistence type="predicted"/>
<gene>
    <name evidence="1" type="ORF">DW853_14485</name>
</gene>
<reference evidence="1 2" key="1">
    <citation type="submission" date="2018-08" db="EMBL/GenBank/DDBJ databases">
        <title>A genome reference for cultivated species of the human gut microbiota.</title>
        <authorList>
            <person name="Zou Y."/>
            <person name="Xue W."/>
            <person name="Luo G."/>
        </authorList>
    </citation>
    <scope>NUCLEOTIDE SEQUENCE [LARGE SCALE GENOMIC DNA]</scope>
    <source>
        <strain evidence="1 2">AM36-9BH</strain>
    </source>
</reference>
<protein>
    <submittedName>
        <fullName evidence="1">Uncharacterized protein</fullName>
    </submittedName>
</protein>
<evidence type="ECO:0000313" key="2">
    <source>
        <dbReference type="Proteomes" id="UP000285305"/>
    </source>
</evidence>
<dbReference type="AlphaFoldDB" id="A0A413ZNF9"/>
<comment type="caution">
    <text evidence="1">The sequence shown here is derived from an EMBL/GenBank/DDBJ whole genome shotgun (WGS) entry which is preliminary data.</text>
</comment>